<evidence type="ECO:0000313" key="10">
    <source>
        <dbReference type="EMBL" id="QHS62972.1"/>
    </source>
</evidence>
<keyword evidence="6" id="KW-0804">Transcription</keyword>
<dbReference type="SMART" id="SM00382">
    <property type="entry name" value="AAA"/>
    <property type="match status" value="1"/>
</dbReference>
<dbReference type="InterPro" id="IPR002078">
    <property type="entry name" value="Sigma_54_int"/>
</dbReference>
<evidence type="ECO:0000256" key="7">
    <source>
        <dbReference type="PROSITE-ProRule" id="PRU00169"/>
    </source>
</evidence>
<dbReference type="GO" id="GO:0000160">
    <property type="term" value="P:phosphorelay signal transduction system"/>
    <property type="evidence" value="ECO:0007669"/>
    <property type="project" value="InterPro"/>
</dbReference>
<evidence type="ECO:0000256" key="6">
    <source>
        <dbReference type="ARBA" id="ARBA00023163"/>
    </source>
</evidence>
<dbReference type="PROSITE" id="PS00675">
    <property type="entry name" value="SIGMA54_INTERACT_1"/>
    <property type="match status" value="1"/>
</dbReference>
<keyword evidence="1" id="KW-0547">Nucleotide-binding</keyword>
<organism evidence="10 11">
    <name type="scientific">Chitinophaga agri</name>
    <dbReference type="NCBI Taxonomy" id="2703787"/>
    <lineage>
        <taxon>Bacteria</taxon>
        <taxon>Pseudomonadati</taxon>
        <taxon>Bacteroidota</taxon>
        <taxon>Chitinophagia</taxon>
        <taxon>Chitinophagales</taxon>
        <taxon>Chitinophagaceae</taxon>
        <taxon>Chitinophaga</taxon>
    </lineage>
</organism>
<keyword evidence="7" id="KW-0597">Phosphoprotein</keyword>
<dbReference type="Pfam" id="PF00072">
    <property type="entry name" value="Response_reg"/>
    <property type="match status" value="1"/>
</dbReference>
<feature type="domain" description="Response regulatory" evidence="9">
    <location>
        <begin position="6"/>
        <end position="120"/>
    </location>
</feature>
<feature type="modified residue" description="4-aspartylphosphate" evidence="7">
    <location>
        <position position="56"/>
    </location>
</feature>
<evidence type="ECO:0000256" key="4">
    <source>
        <dbReference type="ARBA" id="ARBA00023125"/>
    </source>
</evidence>
<dbReference type="GO" id="GO:0005524">
    <property type="term" value="F:ATP binding"/>
    <property type="evidence" value="ECO:0007669"/>
    <property type="project" value="UniProtKB-KW"/>
</dbReference>
<dbReference type="PANTHER" id="PTHR32071">
    <property type="entry name" value="TRANSCRIPTIONAL REGULATORY PROTEIN"/>
    <property type="match status" value="1"/>
</dbReference>
<keyword evidence="5" id="KW-0010">Activator</keyword>
<keyword evidence="3" id="KW-0805">Transcription regulation</keyword>
<dbReference type="SMART" id="SM00448">
    <property type="entry name" value="REC"/>
    <property type="match status" value="1"/>
</dbReference>
<dbReference type="FunFam" id="3.40.50.300:FF:000006">
    <property type="entry name" value="DNA-binding transcriptional regulator NtrC"/>
    <property type="match status" value="1"/>
</dbReference>
<feature type="domain" description="Sigma-54 factor interaction" evidence="8">
    <location>
        <begin position="337"/>
        <end position="566"/>
    </location>
</feature>
<dbReference type="Gene3D" id="3.40.50.2300">
    <property type="match status" value="1"/>
</dbReference>
<dbReference type="PROSITE" id="PS50110">
    <property type="entry name" value="RESPONSE_REGULATORY"/>
    <property type="match status" value="1"/>
</dbReference>
<gene>
    <name evidence="10" type="ORF">GWR21_26315</name>
</gene>
<dbReference type="RefSeq" id="WP_162334696.1">
    <property type="nucleotide sequence ID" value="NZ_CP048113.1"/>
</dbReference>
<dbReference type="InterPro" id="IPR058031">
    <property type="entry name" value="AAA_lid_NorR"/>
</dbReference>
<sequence>MTMKENILIVEDEFIVGNDLRLMLTKAGYSICGIAASVDEAKAIIEKSKPSWVLLDIFLQDGSLGTDLAGYLRQRGIGFIYISANTNQHILEIARATRPYGFLVKPFREKDLLIMLDIARYKHQNNLQMAVQREQLMRKQLQHIIDAPFELADRIARIPGALNTFVPFDYFNITIAGKRPNTLDEYSFLRSGYEEYQPLEQTDLSKSLGLERSLVLPAKIELLEELQSGFQNEDDFTHWIADKVWEKKLSAHLRLHARLAIAVTLPDGSAAVVSFFSRESEAYTEEQLALLVKMENTICQLLAQIQQKPDTAFSRVMAKKRAERISPGNEAPLFEGIIGRSPVFLHILQSINMVSAAPSSVLILGESGTGKELIARCIHKQSPRKNKPLVTVNCAALPSELIESELFGHERGAFTGATDKRAGKFELADGGTIFLDEIGELPIESQVKLLRVLQEKEFERVGGSKVIKVDVRVIAATNRNLDKEVAEGRFRLDLYYRLNVFPVELPPLRERKEDIPLLAQHFVDKLSEKLGRSVTTISPEAMKQLQVYDWPGNIREMEHLMERSLLMTSGSVLKQIILPRSTGEKPVLQTSSIEGNRIKTMEEMEIDHILHVLKACKGKVCGTGGAAEILGLPPSTLNSRIRKLGIKKDFHIRD</sequence>
<keyword evidence="11" id="KW-1185">Reference proteome</keyword>
<dbReference type="EMBL" id="CP048113">
    <property type="protein sequence ID" value="QHS62972.1"/>
    <property type="molecule type" value="Genomic_DNA"/>
</dbReference>
<dbReference type="InterPro" id="IPR011006">
    <property type="entry name" value="CheY-like_superfamily"/>
</dbReference>
<evidence type="ECO:0000256" key="1">
    <source>
        <dbReference type="ARBA" id="ARBA00022741"/>
    </source>
</evidence>
<dbReference type="Proteomes" id="UP000476411">
    <property type="component" value="Chromosome"/>
</dbReference>
<dbReference type="GO" id="GO:0006355">
    <property type="term" value="P:regulation of DNA-templated transcription"/>
    <property type="evidence" value="ECO:0007669"/>
    <property type="project" value="InterPro"/>
</dbReference>
<dbReference type="Pfam" id="PF25601">
    <property type="entry name" value="AAA_lid_14"/>
    <property type="match status" value="1"/>
</dbReference>
<dbReference type="SUPFAM" id="SSF52540">
    <property type="entry name" value="P-loop containing nucleoside triphosphate hydrolases"/>
    <property type="match status" value="1"/>
</dbReference>
<reference evidence="10 11" key="1">
    <citation type="submission" date="2020-01" db="EMBL/GenBank/DDBJ databases">
        <title>Complete genome sequence of Chitinophaga sp. H33E-04 isolated from quinoa roots.</title>
        <authorList>
            <person name="Weon H.-Y."/>
            <person name="Lee S.A."/>
        </authorList>
    </citation>
    <scope>NUCLEOTIDE SEQUENCE [LARGE SCALE GENOMIC DNA]</scope>
    <source>
        <strain evidence="10 11">H33E-04</strain>
    </source>
</reference>
<dbReference type="SUPFAM" id="SSF52172">
    <property type="entry name" value="CheY-like"/>
    <property type="match status" value="1"/>
</dbReference>
<dbReference type="PANTHER" id="PTHR32071:SF117">
    <property type="entry name" value="PTS-DEPENDENT DIHYDROXYACETONE KINASE OPERON REGULATORY PROTEIN-RELATED"/>
    <property type="match status" value="1"/>
</dbReference>
<evidence type="ECO:0000259" key="8">
    <source>
        <dbReference type="PROSITE" id="PS50045"/>
    </source>
</evidence>
<dbReference type="KEGG" id="chih:GWR21_26315"/>
<keyword evidence="2" id="KW-0067">ATP-binding</keyword>
<dbReference type="Pfam" id="PF00158">
    <property type="entry name" value="Sigma54_activat"/>
    <property type="match status" value="1"/>
</dbReference>
<dbReference type="PROSITE" id="PS50045">
    <property type="entry name" value="SIGMA54_INTERACT_4"/>
    <property type="match status" value="1"/>
</dbReference>
<dbReference type="InterPro" id="IPR025662">
    <property type="entry name" value="Sigma_54_int_dom_ATP-bd_1"/>
</dbReference>
<dbReference type="InterPro" id="IPR027417">
    <property type="entry name" value="P-loop_NTPase"/>
</dbReference>
<keyword evidence="4" id="KW-0238">DNA-binding</keyword>
<dbReference type="InterPro" id="IPR025943">
    <property type="entry name" value="Sigma_54_int_dom_ATP-bd_2"/>
</dbReference>
<evidence type="ECO:0000259" key="9">
    <source>
        <dbReference type="PROSITE" id="PS50110"/>
    </source>
</evidence>
<proteinExistence type="predicted"/>
<dbReference type="CDD" id="cd00009">
    <property type="entry name" value="AAA"/>
    <property type="match status" value="1"/>
</dbReference>
<dbReference type="GO" id="GO:0003677">
    <property type="term" value="F:DNA binding"/>
    <property type="evidence" value="ECO:0007669"/>
    <property type="project" value="UniProtKB-KW"/>
</dbReference>
<dbReference type="Gene3D" id="1.10.8.60">
    <property type="match status" value="1"/>
</dbReference>
<dbReference type="SUPFAM" id="SSF46689">
    <property type="entry name" value="Homeodomain-like"/>
    <property type="match status" value="1"/>
</dbReference>
<evidence type="ECO:0000256" key="2">
    <source>
        <dbReference type="ARBA" id="ARBA00022840"/>
    </source>
</evidence>
<dbReference type="PROSITE" id="PS00676">
    <property type="entry name" value="SIGMA54_INTERACT_2"/>
    <property type="match status" value="1"/>
</dbReference>
<dbReference type="InterPro" id="IPR009057">
    <property type="entry name" value="Homeodomain-like_sf"/>
</dbReference>
<dbReference type="InterPro" id="IPR001789">
    <property type="entry name" value="Sig_transdc_resp-reg_receiver"/>
</dbReference>
<dbReference type="FunFam" id="1.10.8.60:FF:000014">
    <property type="entry name" value="DNA-binding transcriptional regulator NtrC"/>
    <property type="match status" value="1"/>
</dbReference>
<evidence type="ECO:0000256" key="5">
    <source>
        <dbReference type="ARBA" id="ARBA00023159"/>
    </source>
</evidence>
<name>A0A6B9ZKR1_9BACT</name>
<dbReference type="Gene3D" id="3.40.50.300">
    <property type="entry name" value="P-loop containing nucleotide triphosphate hydrolases"/>
    <property type="match status" value="1"/>
</dbReference>
<dbReference type="AlphaFoldDB" id="A0A6B9ZKR1"/>
<dbReference type="Gene3D" id="1.10.10.60">
    <property type="entry name" value="Homeodomain-like"/>
    <property type="match status" value="1"/>
</dbReference>
<protein>
    <submittedName>
        <fullName evidence="10">Response regulator</fullName>
    </submittedName>
</protein>
<evidence type="ECO:0000256" key="3">
    <source>
        <dbReference type="ARBA" id="ARBA00023015"/>
    </source>
</evidence>
<accession>A0A6B9ZKR1</accession>
<evidence type="ECO:0000313" key="11">
    <source>
        <dbReference type="Proteomes" id="UP000476411"/>
    </source>
</evidence>
<dbReference type="InterPro" id="IPR003593">
    <property type="entry name" value="AAA+_ATPase"/>
</dbReference>